<evidence type="ECO:0000256" key="1">
    <source>
        <dbReference type="SAM" id="Phobius"/>
    </source>
</evidence>
<accession>A0A4Z0ZVK8</accession>
<feature type="transmembrane region" description="Helical" evidence="1">
    <location>
        <begin position="146"/>
        <end position="171"/>
    </location>
</feature>
<sequence length="196" mass="22456">MELRDLSLVFLVMFAGLAFFDGIILHLWKFKLYKYNDTIYEHKLHTYRAILFPIVLVGLFLLDLSGILYLLILCVVSIDLLIQVFDMWEEKDARSRFGGLSSVEYILHVTLTSLHSSMLLLYILSKPLNSMSFQIMEISMTNGIQHFVATNILPGAILVAILHIVLCHPYFREPNVSTMLNTIESSSELMLNENPN</sequence>
<feature type="transmembrane region" description="Helical" evidence="1">
    <location>
        <begin position="49"/>
        <end position="78"/>
    </location>
</feature>
<evidence type="ECO:0000313" key="2">
    <source>
        <dbReference type="EMBL" id="TGL72123.1"/>
    </source>
</evidence>
<name>A0A4Z0ZVK8_9LEPT</name>
<evidence type="ECO:0000313" key="3">
    <source>
        <dbReference type="Proteomes" id="UP000297567"/>
    </source>
</evidence>
<dbReference type="AlphaFoldDB" id="A0A4Z0ZVK8"/>
<protein>
    <submittedName>
        <fullName evidence="2">Uncharacterized protein</fullName>
    </submittedName>
</protein>
<dbReference type="EMBL" id="RQGH01000011">
    <property type="protein sequence ID" value="TGL72123.1"/>
    <property type="molecule type" value="Genomic_DNA"/>
</dbReference>
<dbReference type="Proteomes" id="UP000297567">
    <property type="component" value="Unassembled WGS sequence"/>
</dbReference>
<organism evidence="2 3">
    <name type="scientific">Leptospira jelokensis</name>
    <dbReference type="NCBI Taxonomy" id="2484931"/>
    <lineage>
        <taxon>Bacteria</taxon>
        <taxon>Pseudomonadati</taxon>
        <taxon>Spirochaetota</taxon>
        <taxon>Spirochaetia</taxon>
        <taxon>Leptospirales</taxon>
        <taxon>Leptospiraceae</taxon>
        <taxon>Leptospira</taxon>
    </lineage>
</organism>
<feature type="transmembrane region" description="Helical" evidence="1">
    <location>
        <begin position="105"/>
        <end position="125"/>
    </location>
</feature>
<dbReference type="RefSeq" id="WP_135641055.1">
    <property type="nucleotide sequence ID" value="NZ_RQGH01000011.1"/>
</dbReference>
<gene>
    <name evidence="2" type="ORF">EHQ62_04605</name>
</gene>
<keyword evidence="1" id="KW-0472">Membrane</keyword>
<keyword evidence="3" id="KW-1185">Reference proteome</keyword>
<comment type="caution">
    <text evidence="2">The sequence shown here is derived from an EMBL/GenBank/DDBJ whole genome shotgun (WGS) entry which is preliminary data.</text>
</comment>
<feature type="transmembrane region" description="Helical" evidence="1">
    <location>
        <begin position="6"/>
        <end position="28"/>
    </location>
</feature>
<keyword evidence="1" id="KW-1133">Transmembrane helix</keyword>
<proteinExistence type="predicted"/>
<reference evidence="2" key="1">
    <citation type="journal article" date="2019" name="PLoS Negl. Trop. Dis.">
        <title>Revisiting the worldwide diversity of Leptospira species in the environment.</title>
        <authorList>
            <person name="Vincent A.T."/>
            <person name="Schiettekatte O."/>
            <person name="Bourhy P."/>
            <person name="Veyrier F.J."/>
            <person name="Picardeau M."/>
        </authorList>
    </citation>
    <scope>NUCLEOTIDE SEQUENCE [LARGE SCALE GENOMIC DNA]</scope>
    <source>
        <strain evidence="2">201702451</strain>
    </source>
</reference>
<keyword evidence="1" id="KW-0812">Transmembrane</keyword>